<evidence type="ECO:0000259" key="9">
    <source>
        <dbReference type="SMART" id="SM00731"/>
    </source>
</evidence>
<evidence type="ECO:0000256" key="7">
    <source>
        <dbReference type="HAMAP-Rule" id="MF_00746"/>
    </source>
</evidence>
<comment type="subcellular location">
    <subcellularLocation>
        <location evidence="1 7">Cytoplasm</location>
    </subcellularLocation>
</comment>
<dbReference type="InterPro" id="IPR035240">
    <property type="entry name" value="SprT_Zn_ribbon"/>
</dbReference>
<evidence type="ECO:0000256" key="6">
    <source>
        <dbReference type="ARBA" id="ARBA00022833"/>
    </source>
</evidence>
<dbReference type="InterPro" id="IPR023483">
    <property type="entry name" value="Uncharacterised_SprT"/>
</dbReference>
<keyword evidence="6 7" id="KW-0862">Zinc</keyword>
<accession>A0ABM6JH38</accession>
<keyword evidence="5 7" id="KW-0479">Metal-binding</keyword>
<evidence type="ECO:0000256" key="2">
    <source>
        <dbReference type="ARBA" id="ARBA00006591"/>
    </source>
</evidence>
<organism evidence="10 11">
    <name type="scientific">Shewanella japonica</name>
    <dbReference type="NCBI Taxonomy" id="93973"/>
    <lineage>
        <taxon>Bacteria</taxon>
        <taxon>Pseudomonadati</taxon>
        <taxon>Pseudomonadota</taxon>
        <taxon>Gammaproteobacteria</taxon>
        <taxon>Alteromonadales</taxon>
        <taxon>Shewanellaceae</taxon>
        <taxon>Shewanella</taxon>
    </lineage>
</organism>
<dbReference type="Pfam" id="PF17283">
    <property type="entry name" value="Zn_ribbon_SprT"/>
    <property type="match status" value="1"/>
</dbReference>
<dbReference type="PANTHER" id="PTHR38773">
    <property type="entry name" value="PROTEIN SPRT"/>
    <property type="match status" value="1"/>
</dbReference>
<dbReference type="EMBL" id="CP020472">
    <property type="protein sequence ID" value="ARD21053.1"/>
    <property type="molecule type" value="Genomic_DNA"/>
</dbReference>
<comment type="cofactor">
    <cofactor evidence="7">
        <name>Zn(2+)</name>
        <dbReference type="ChEBI" id="CHEBI:29105"/>
    </cofactor>
    <text evidence="7">Binds 1 zinc ion.</text>
</comment>
<evidence type="ECO:0000256" key="1">
    <source>
        <dbReference type="ARBA" id="ARBA00004496"/>
    </source>
</evidence>
<evidence type="ECO:0000313" key="11">
    <source>
        <dbReference type="Proteomes" id="UP000191820"/>
    </source>
</evidence>
<name>A0ABM6JH38_9GAMM</name>
<sequence length="196" mass="22609">MLKSLFRRQTQSSINHAATSIPNDKASMKTCLPKTEAQQQILRKVEADYLQAESLLKRQFPRPTIQFTLRGKSAGTAHLQLNKLRFNPVLLEENITEFIDQVVPHEISHLLSFQLYGRVKPHGQEWQNIMTNVFNVPADTTHQLNTQSVAGKQFQYRCDCGPIMLSIRRHNKVQRHQTQYRCKSCQQVLTPLTLSQ</sequence>
<keyword evidence="11" id="KW-1185">Reference proteome</keyword>
<dbReference type="SMART" id="SM00731">
    <property type="entry name" value="SprT"/>
    <property type="match status" value="1"/>
</dbReference>
<feature type="binding site" evidence="7">
    <location>
        <position position="105"/>
    </location>
    <ligand>
        <name>Zn(2+)</name>
        <dbReference type="ChEBI" id="CHEBI:29105"/>
    </ligand>
</feature>
<dbReference type="RefSeq" id="WP_080914904.1">
    <property type="nucleotide sequence ID" value="NZ_CP020472.1"/>
</dbReference>
<evidence type="ECO:0000256" key="4">
    <source>
        <dbReference type="ARBA" id="ARBA00022490"/>
    </source>
</evidence>
<feature type="domain" description="SprT-like" evidence="9">
    <location>
        <begin position="43"/>
        <end position="192"/>
    </location>
</feature>
<evidence type="ECO:0000313" key="10">
    <source>
        <dbReference type="EMBL" id="ARD21053.1"/>
    </source>
</evidence>
<feature type="region of interest" description="Disordered" evidence="8">
    <location>
        <begin position="1"/>
        <end position="20"/>
    </location>
</feature>
<proteinExistence type="inferred from homology"/>
<feature type="compositionally biased region" description="Polar residues" evidence="8">
    <location>
        <begin position="7"/>
        <end position="20"/>
    </location>
</feature>
<dbReference type="InterPro" id="IPR006640">
    <property type="entry name" value="SprT-like_domain"/>
</dbReference>
<gene>
    <name evidence="7" type="primary">sprT</name>
    <name evidence="10" type="ORF">SJ2017_0716</name>
</gene>
<dbReference type="Proteomes" id="UP000191820">
    <property type="component" value="Chromosome"/>
</dbReference>
<dbReference type="Pfam" id="PF10263">
    <property type="entry name" value="SprT-like"/>
    <property type="match status" value="1"/>
</dbReference>
<keyword evidence="4 7" id="KW-0963">Cytoplasm</keyword>
<evidence type="ECO:0000256" key="3">
    <source>
        <dbReference type="ARBA" id="ARBA00020082"/>
    </source>
</evidence>
<dbReference type="NCBIfam" id="NF003421">
    <property type="entry name" value="PRK04860.1"/>
    <property type="match status" value="1"/>
</dbReference>
<evidence type="ECO:0000256" key="5">
    <source>
        <dbReference type="ARBA" id="ARBA00022723"/>
    </source>
</evidence>
<evidence type="ECO:0000256" key="8">
    <source>
        <dbReference type="SAM" id="MobiDB-lite"/>
    </source>
</evidence>
<protein>
    <recommendedName>
        <fullName evidence="3 7">Protein SprT</fullName>
    </recommendedName>
</protein>
<feature type="active site" evidence="7">
    <location>
        <position position="106"/>
    </location>
</feature>
<feature type="binding site" evidence="7">
    <location>
        <position position="109"/>
    </location>
    <ligand>
        <name>Zn(2+)</name>
        <dbReference type="ChEBI" id="CHEBI:29105"/>
    </ligand>
</feature>
<comment type="similarity">
    <text evidence="2 7">Belongs to the SprT family.</text>
</comment>
<dbReference type="PANTHER" id="PTHR38773:SF1">
    <property type="entry name" value="PROTEIN SPRT"/>
    <property type="match status" value="1"/>
</dbReference>
<reference evidence="10 11" key="1">
    <citation type="submission" date="2017-03" db="EMBL/GenBank/DDBJ databases">
        <title>Genome sequencing of Shewanella japonica KCTC 22435.</title>
        <authorList>
            <person name="Kim K.M."/>
        </authorList>
    </citation>
    <scope>NUCLEOTIDE SEQUENCE [LARGE SCALE GENOMIC DNA]</scope>
    <source>
        <strain evidence="10 11">KCTC 22435</strain>
    </source>
</reference>
<dbReference type="HAMAP" id="MF_00746">
    <property type="entry name" value="SprT"/>
    <property type="match status" value="1"/>
</dbReference>